<dbReference type="EC" id="1.2.1.38" evidence="5"/>
<evidence type="ECO:0000259" key="7">
    <source>
        <dbReference type="SMART" id="SM00859"/>
    </source>
</evidence>
<dbReference type="SUPFAM" id="SSF55347">
    <property type="entry name" value="Glyceraldehyde-3-phosphate dehydrogenase-like, C-terminal domain"/>
    <property type="match status" value="1"/>
</dbReference>
<evidence type="ECO:0000313" key="9">
    <source>
        <dbReference type="Proteomes" id="UP001595987"/>
    </source>
</evidence>
<comment type="catalytic activity">
    <reaction evidence="5">
        <text>N-acetyl-L-glutamate 5-semialdehyde + phosphate + NADP(+) = N-acetyl-L-glutamyl 5-phosphate + NADPH + H(+)</text>
        <dbReference type="Rhea" id="RHEA:21588"/>
        <dbReference type="ChEBI" id="CHEBI:15378"/>
        <dbReference type="ChEBI" id="CHEBI:29123"/>
        <dbReference type="ChEBI" id="CHEBI:43474"/>
        <dbReference type="ChEBI" id="CHEBI:57783"/>
        <dbReference type="ChEBI" id="CHEBI:57936"/>
        <dbReference type="ChEBI" id="CHEBI:58349"/>
        <dbReference type="EC" id="1.2.1.38"/>
    </reaction>
</comment>
<evidence type="ECO:0000313" key="8">
    <source>
        <dbReference type="EMBL" id="MFC4652778.1"/>
    </source>
</evidence>
<dbReference type="Pfam" id="PF01118">
    <property type="entry name" value="Semialdhyde_dh"/>
    <property type="match status" value="1"/>
</dbReference>
<keyword evidence="9" id="KW-1185">Reference proteome</keyword>
<dbReference type="PANTHER" id="PTHR32338:SF10">
    <property type="entry name" value="N-ACETYL-GAMMA-GLUTAMYL-PHOSPHATE REDUCTASE, CHLOROPLASTIC-RELATED"/>
    <property type="match status" value="1"/>
</dbReference>
<dbReference type="Gene3D" id="3.40.50.720">
    <property type="entry name" value="NAD(P)-binding Rossmann-like Domain"/>
    <property type="match status" value="1"/>
</dbReference>
<evidence type="ECO:0000256" key="2">
    <source>
        <dbReference type="ARBA" id="ARBA00022605"/>
    </source>
</evidence>
<keyword evidence="1 5" id="KW-0055">Arginine biosynthesis</keyword>
<dbReference type="CDD" id="cd23934">
    <property type="entry name" value="AGPR_1_C"/>
    <property type="match status" value="1"/>
</dbReference>
<keyword evidence="4 5" id="KW-0560">Oxidoreductase</keyword>
<dbReference type="EMBL" id="JBHSGD010000005">
    <property type="protein sequence ID" value="MFC4652778.1"/>
    <property type="molecule type" value="Genomic_DNA"/>
</dbReference>
<protein>
    <recommendedName>
        <fullName evidence="5">N-acetyl-gamma-glutamyl-phosphate reductase</fullName>
        <shortName evidence="5">AGPR</shortName>
        <ecNumber evidence="5">1.2.1.38</ecNumber>
    </recommendedName>
    <alternativeName>
        <fullName evidence="5">N-acetyl-glutamate semialdehyde dehydrogenase</fullName>
        <shortName evidence="5">NAGSA dehydrogenase</shortName>
    </alternativeName>
</protein>
<keyword evidence="2 5" id="KW-0028">Amino-acid biosynthesis</keyword>
<accession>A0ABV9JFP7</accession>
<dbReference type="Proteomes" id="UP001595987">
    <property type="component" value="Unassembled WGS sequence"/>
</dbReference>
<dbReference type="SUPFAM" id="SSF51735">
    <property type="entry name" value="NAD(P)-binding Rossmann-fold domains"/>
    <property type="match status" value="1"/>
</dbReference>
<gene>
    <name evidence="5 8" type="primary">argC</name>
    <name evidence="8" type="ORF">ACFO26_07630</name>
</gene>
<comment type="subcellular location">
    <subcellularLocation>
        <location evidence="5">Cytoplasm</location>
    </subcellularLocation>
</comment>
<evidence type="ECO:0000256" key="6">
    <source>
        <dbReference type="PROSITE-ProRule" id="PRU10010"/>
    </source>
</evidence>
<sequence>MKKITIVGITGYSGLELFRLLSFHAEAEVVAVCATSHIGEKLADAVPQFEGLTELVISEFDVDLAMKNSDVVFFATSSGVSLKLALPLIEAGFPVIDLSGDFRLKNPDDYEKWYKNTAAENVYLSKAKYNLADLTTATATYIANPGCYATATLLALAPLVQENLIDLTSIIVDAKSGLSGAGKKLTESSHFVDVSDNMSMYKVNQHQHIPEIAQQLHDWNEDFEALQFTTSLIPVTRGIFASSYVKLADSVTFDTVKNAYQKCYENKNFVRIRRQLPQIKDVVGTNFCDIGLVYNEKTNILTIVSVIDNLMKGAAGQAVQNFNQLFGFAETTGLQFMPMI</sequence>
<dbReference type="SMART" id="SM00859">
    <property type="entry name" value="Semialdhyde_dh"/>
    <property type="match status" value="1"/>
</dbReference>
<comment type="caution">
    <text evidence="8">The sequence shown here is derived from an EMBL/GenBank/DDBJ whole genome shotgun (WGS) entry which is preliminary data.</text>
</comment>
<dbReference type="PANTHER" id="PTHR32338">
    <property type="entry name" value="N-ACETYL-GAMMA-GLUTAMYL-PHOSPHATE REDUCTASE, CHLOROPLASTIC-RELATED-RELATED"/>
    <property type="match status" value="1"/>
</dbReference>
<feature type="domain" description="Semialdehyde dehydrogenase NAD-binding" evidence="7">
    <location>
        <begin position="3"/>
        <end position="137"/>
    </location>
</feature>
<dbReference type="Pfam" id="PF22698">
    <property type="entry name" value="Semialdhyde_dhC_1"/>
    <property type="match status" value="1"/>
</dbReference>
<comment type="similarity">
    <text evidence="5">Belongs to the NAGSA dehydrogenase family. Type 1 subfamily.</text>
</comment>
<comment type="pathway">
    <text evidence="5">Amino-acid biosynthesis; L-arginine biosynthesis; N(2)-acetyl-L-ornithine from L-glutamate: step 3/4.</text>
</comment>
<evidence type="ECO:0000256" key="1">
    <source>
        <dbReference type="ARBA" id="ARBA00022571"/>
    </source>
</evidence>
<evidence type="ECO:0000256" key="5">
    <source>
        <dbReference type="HAMAP-Rule" id="MF_00150"/>
    </source>
</evidence>
<dbReference type="PROSITE" id="PS01224">
    <property type="entry name" value="ARGC"/>
    <property type="match status" value="1"/>
</dbReference>
<dbReference type="GO" id="GO:0003942">
    <property type="term" value="F:N-acetyl-gamma-glutamyl-phosphate reductase activity"/>
    <property type="evidence" value="ECO:0007669"/>
    <property type="project" value="UniProtKB-EC"/>
</dbReference>
<dbReference type="CDD" id="cd17895">
    <property type="entry name" value="AGPR_1_N"/>
    <property type="match status" value="1"/>
</dbReference>
<dbReference type="InterPro" id="IPR058924">
    <property type="entry name" value="AGPR_dimerisation_dom"/>
</dbReference>
<keyword evidence="5" id="KW-0963">Cytoplasm</keyword>
<comment type="function">
    <text evidence="5">Catalyzes the NADPH-dependent reduction of N-acetyl-5-glutamyl phosphate to yield N-acetyl-L-glutamate 5-semialdehyde.</text>
</comment>
<keyword evidence="3 5" id="KW-0521">NADP</keyword>
<dbReference type="Gene3D" id="3.30.360.10">
    <property type="entry name" value="Dihydrodipicolinate Reductase, domain 2"/>
    <property type="match status" value="1"/>
</dbReference>
<dbReference type="InterPro" id="IPR000706">
    <property type="entry name" value="AGPR_type-1"/>
</dbReference>
<evidence type="ECO:0000256" key="3">
    <source>
        <dbReference type="ARBA" id="ARBA00022857"/>
    </source>
</evidence>
<name>A0ABV9JFP7_9LACT</name>
<dbReference type="RefSeq" id="WP_213533041.1">
    <property type="nucleotide sequence ID" value="NZ_BOVQ01000001.1"/>
</dbReference>
<organism evidence="8 9">
    <name type="scientific">Lactococcus nasutitermitis</name>
    <dbReference type="NCBI Taxonomy" id="1652957"/>
    <lineage>
        <taxon>Bacteria</taxon>
        <taxon>Bacillati</taxon>
        <taxon>Bacillota</taxon>
        <taxon>Bacilli</taxon>
        <taxon>Lactobacillales</taxon>
        <taxon>Streptococcaceae</taxon>
        <taxon>Lactococcus</taxon>
    </lineage>
</organism>
<dbReference type="NCBIfam" id="TIGR01850">
    <property type="entry name" value="argC"/>
    <property type="match status" value="1"/>
</dbReference>
<dbReference type="InterPro" id="IPR050085">
    <property type="entry name" value="AGPR"/>
</dbReference>
<dbReference type="InterPro" id="IPR023013">
    <property type="entry name" value="AGPR_AS"/>
</dbReference>
<dbReference type="InterPro" id="IPR000534">
    <property type="entry name" value="Semialdehyde_DH_NAD-bd"/>
</dbReference>
<proteinExistence type="inferred from homology"/>
<evidence type="ECO:0000256" key="4">
    <source>
        <dbReference type="ARBA" id="ARBA00023002"/>
    </source>
</evidence>
<feature type="active site" evidence="5 6">
    <location>
        <position position="147"/>
    </location>
</feature>
<dbReference type="InterPro" id="IPR036291">
    <property type="entry name" value="NAD(P)-bd_dom_sf"/>
</dbReference>
<dbReference type="HAMAP" id="MF_00150">
    <property type="entry name" value="ArgC_type1"/>
    <property type="match status" value="1"/>
</dbReference>
<reference evidence="9" key="1">
    <citation type="journal article" date="2019" name="Int. J. Syst. Evol. Microbiol.">
        <title>The Global Catalogue of Microorganisms (GCM) 10K type strain sequencing project: providing services to taxonomists for standard genome sequencing and annotation.</title>
        <authorList>
            <consortium name="The Broad Institute Genomics Platform"/>
            <consortium name="The Broad Institute Genome Sequencing Center for Infectious Disease"/>
            <person name="Wu L."/>
            <person name="Ma J."/>
        </authorList>
    </citation>
    <scope>NUCLEOTIDE SEQUENCE [LARGE SCALE GENOMIC DNA]</scope>
    <source>
        <strain evidence="9">CCUG 63287</strain>
    </source>
</reference>